<evidence type="ECO:0000256" key="2">
    <source>
        <dbReference type="SAM" id="MobiDB-lite"/>
    </source>
</evidence>
<evidence type="ECO:0000313" key="5">
    <source>
        <dbReference type="Proteomes" id="UP001184150"/>
    </source>
</evidence>
<name>A0ABU1MH96_9SPHN</name>
<reference evidence="4 5" key="1">
    <citation type="submission" date="2023-07" db="EMBL/GenBank/DDBJ databases">
        <title>Sorghum-associated microbial communities from plants grown in Nebraska, USA.</title>
        <authorList>
            <person name="Schachtman D."/>
        </authorList>
    </citation>
    <scope>NUCLEOTIDE SEQUENCE [LARGE SCALE GENOMIC DNA]</scope>
    <source>
        <strain evidence="4 5">DS1027</strain>
    </source>
</reference>
<sequence>MNGGPRIIPIEANQPETGGHGLALDREQAETALPITPSLQEFADQSEDAFDDTATAPPAPWPWGLAGGVIAVWTGFFAWASVPGLVAVRSPAAWAAATGQWAAPVLVVLVTLLLIQRGSGREARRFSSIASGLSRESAQLHQQLGSINTELALARDFIAAQARDLDALGRVAADRLSTHADSLRGLIQDNGAQVNAIADVAANALDNMEKLRSQLPVIANSAKDVTNSIANAGRTAHVQLEDMVAGFQRLNEFGLASERQVASVRDQVQTALGALTAAGVDLARQTEARFATLEEEVSSHRAALDQEEHAALAAIRARAQALADTLGEQRRTMASAERESLTALELRLATLKEASATLGEAVAEQESAALASWQARSEAQMRTLRAALDDLTAAQDSTQAQAQARLARFAEESRALVAALDAEGEAIDAAVAQRRAALAAGADDQRETLARRMVEIDRAIAERRSALAAAANEATEALAHKLADLDRALDTQRTRQHDEARRLAAQCDAAAARAAELAETLSASASMGDTTAQAVARALDLLRTRLAETGIELTTQDDHIARTTDAAVRLLELIQAAGQHSRNELPEVLRASQAGLAELDQRVTALHAELGEAGNKGTALAETVRGTSADIAEALAHVARLHEAFAQQAAAERAQLNEVRATLETARGEAEALSGDITGTMATAIDRLNAAARAAGDTMGETLKDEIEALAARLGEEGNAAFARVLQGRGAELIARLEQAIDNAADASRDSAVQMRDQLAKVDELATNLENRVARARERAEEQVDNDFARRTALITESLNSAAIDIAQALSTDVSETAWASYLRGDRGIFTRRAVTLLDSADAKAVQQHYAGDAEFRGHVNRYIHDFEGMLRQLLSTRDGNALGVTLLSSDMGKLYVALAQGIERLRA</sequence>
<feature type="transmembrane region" description="Helical" evidence="3">
    <location>
        <begin position="92"/>
        <end position="115"/>
    </location>
</feature>
<keyword evidence="5" id="KW-1185">Reference proteome</keyword>
<keyword evidence="1" id="KW-0175">Coiled coil</keyword>
<dbReference type="EMBL" id="JAVDRD010000001">
    <property type="protein sequence ID" value="MDR6509569.1"/>
    <property type="molecule type" value="Genomic_DNA"/>
</dbReference>
<protein>
    <submittedName>
        <fullName evidence="4">Phage infection (PIP) family protein YhgE</fullName>
    </submittedName>
</protein>
<evidence type="ECO:0000256" key="1">
    <source>
        <dbReference type="SAM" id="Coils"/>
    </source>
</evidence>
<keyword evidence="3" id="KW-0812">Transmembrane</keyword>
<feature type="coiled-coil region" evidence="1">
    <location>
        <begin position="646"/>
        <end position="676"/>
    </location>
</feature>
<comment type="caution">
    <text evidence="4">The sequence shown here is derived from an EMBL/GenBank/DDBJ whole genome shotgun (WGS) entry which is preliminary data.</text>
</comment>
<organism evidence="4 5">
    <name type="scientific">Novosphingobium capsulatum</name>
    <dbReference type="NCBI Taxonomy" id="13688"/>
    <lineage>
        <taxon>Bacteria</taxon>
        <taxon>Pseudomonadati</taxon>
        <taxon>Pseudomonadota</taxon>
        <taxon>Alphaproteobacteria</taxon>
        <taxon>Sphingomonadales</taxon>
        <taxon>Sphingomonadaceae</taxon>
        <taxon>Novosphingobium</taxon>
    </lineage>
</organism>
<evidence type="ECO:0000256" key="3">
    <source>
        <dbReference type="SAM" id="Phobius"/>
    </source>
</evidence>
<feature type="coiled-coil region" evidence="1">
    <location>
        <begin position="283"/>
        <end position="394"/>
    </location>
</feature>
<feature type="transmembrane region" description="Helical" evidence="3">
    <location>
        <begin position="61"/>
        <end position="80"/>
    </location>
</feature>
<dbReference type="Proteomes" id="UP001184150">
    <property type="component" value="Unassembled WGS sequence"/>
</dbReference>
<evidence type="ECO:0000313" key="4">
    <source>
        <dbReference type="EMBL" id="MDR6509569.1"/>
    </source>
</evidence>
<proteinExistence type="predicted"/>
<feature type="region of interest" description="Disordered" evidence="2">
    <location>
        <begin position="1"/>
        <end position="21"/>
    </location>
</feature>
<gene>
    <name evidence="4" type="ORF">J2792_000409</name>
</gene>
<dbReference type="RefSeq" id="WP_309804256.1">
    <property type="nucleotide sequence ID" value="NZ_JAVDRD010000001.1"/>
</dbReference>
<feature type="coiled-coil region" evidence="1">
    <location>
        <begin position="752"/>
        <end position="786"/>
    </location>
</feature>
<accession>A0ABU1MH96</accession>
<keyword evidence="3" id="KW-1133">Transmembrane helix</keyword>
<keyword evidence="3" id="KW-0472">Membrane</keyword>